<proteinExistence type="predicted"/>
<dbReference type="EMBL" id="JASJUT010000005">
    <property type="protein sequence ID" value="MDK2596020.1"/>
    <property type="molecule type" value="Genomic_DNA"/>
</dbReference>
<sequence length="339" mass="38687">MINKVLFIVAWLLFSAFLEAKPSVEKQMEVLQEAEDYLTVKPSNSLRLLNAMSHRDVLPVALKIRWHIIRVRASVPTNQLTTLEQSLKALFEFETHPYFMNKLPTVLSALGIWLRRKGYLAEADMSLQCALKHAQGDAQRLTLINSRALVARHMENHQKAVKLYQRAAKLAKKLQHRSMSATINNNMGAIALDRADYVRSDRYFRAALEGYQSVDKRSGYITAGVNLLFLFVLKGEALNYQRLYSPIKAMTDAFPNQSKKAFLHWINTAHAVQQGAKLSTEEHQALLNYFSQLESNKVKALVAQHLAPIVQIEVPKVSVEKVPSFQAKWFDKVRLCEWL</sequence>
<dbReference type="Proteomes" id="UP001231915">
    <property type="component" value="Unassembled WGS sequence"/>
</dbReference>
<name>A0ABT7ELS9_9GAMM</name>
<protein>
    <submittedName>
        <fullName evidence="1">Tetratricopeptide repeat protein</fullName>
    </submittedName>
</protein>
<reference evidence="1 2" key="1">
    <citation type="submission" date="2023-05" db="EMBL/GenBank/DDBJ databases">
        <title>Pseudoalteromonas ardens sp. nov., Pseudoalteromonas obscura sp. nov., and Pseudoalteromonas umbrosa sp. nov., isolated from the coral Montipora capitata.</title>
        <authorList>
            <person name="Thomas E.M."/>
            <person name="Smith E.M."/>
            <person name="Papke E."/>
            <person name="Shlafstein M.D."/>
            <person name="Oline D.K."/>
            <person name="Videau P."/>
            <person name="Saw J.H."/>
            <person name="Strangman W.K."/>
            <person name="Ushijima B."/>
        </authorList>
    </citation>
    <scope>NUCLEOTIDE SEQUENCE [LARGE SCALE GENOMIC DNA]</scope>
    <source>
        <strain evidence="1 2">P94</strain>
    </source>
</reference>
<dbReference type="InterPro" id="IPR011990">
    <property type="entry name" value="TPR-like_helical_dom_sf"/>
</dbReference>
<keyword evidence="2" id="KW-1185">Reference proteome</keyword>
<evidence type="ECO:0000313" key="1">
    <source>
        <dbReference type="EMBL" id="MDK2596020.1"/>
    </source>
</evidence>
<dbReference type="Pfam" id="PF13424">
    <property type="entry name" value="TPR_12"/>
    <property type="match status" value="1"/>
</dbReference>
<dbReference type="RefSeq" id="WP_284137497.1">
    <property type="nucleotide sequence ID" value="NZ_JASJUT010000005.1"/>
</dbReference>
<accession>A0ABT7ELS9</accession>
<evidence type="ECO:0000313" key="2">
    <source>
        <dbReference type="Proteomes" id="UP001231915"/>
    </source>
</evidence>
<gene>
    <name evidence="1" type="ORF">QNM18_13245</name>
</gene>
<dbReference type="SUPFAM" id="SSF48452">
    <property type="entry name" value="TPR-like"/>
    <property type="match status" value="1"/>
</dbReference>
<dbReference type="Gene3D" id="1.25.40.10">
    <property type="entry name" value="Tetratricopeptide repeat domain"/>
    <property type="match status" value="1"/>
</dbReference>
<comment type="caution">
    <text evidence="1">The sequence shown here is derived from an EMBL/GenBank/DDBJ whole genome shotgun (WGS) entry which is preliminary data.</text>
</comment>
<organism evidence="1 2">
    <name type="scientific">Pseudoalteromonas obscura</name>
    <dbReference type="NCBI Taxonomy" id="3048491"/>
    <lineage>
        <taxon>Bacteria</taxon>
        <taxon>Pseudomonadati</taxon>
        <taxon>Pseudomonadota</taxon>
        <taxon>Gammaproteobacteria</taxon>
        <taxon>Alteromonadales</taxon>
        <taxon>Pseudoalteromonadaceae</taxon>
        <taxon>Pseudoalteromonas</taxon>
    </lineage>
</organism>